<dbReference type="EMBL" id="FQWS01000001">
    <property type="protein sequence ID" value="SHG98754.1"/>
    <property type="molecule type" value="Genomic_DNA"/>
</dbReference>
<organism evidence="3 4">
    <name type="scientific">Winogradskyella jejuensis</name>
    <dbReference type="NCBI Taxonomy" id="1089305"/>
    <lineage>
        <taxon>Bacteria</taxon>
        <taxon>Pseudomonadati</taxon>
        <taxon>Bacteroidota</taxon>
        <taxon>Flavobacteriia</taxon>
        <taxon>Flavobacteriales</taxon>
        <taxon>Flavobacteriaceae</taxon>
        <taxon>Winogradskyella</taxon>
    </lineage>
</organism>
<feature type="signal peptide" evidence="1">
    <location>
        <begin position="1"/>
        <end position="21"/>
    </location>
</feature>
<dbReference type="AlphaFoldDB" id="A0A1M5PA99"/>
<evidence type="ECO:0000256" key="1">
    <source>
        <dbReference type="SAM" id="SignalP"/>
    </source>
</evidence>
<dbReference type="InterPro" id="IPR025970">
    <property type="entry name" value="SusE"/>
</dbReference>
<dbReference type="Pfam" id="PF14292">
    <property type="entry name" value="SusE"/>
    <property type="match status" value="1"/>
</dbReference>
<gene>
    <name evidence="3" type="ORF">SAMN05444148_1428</name>
</gene>
<reference evidence="4" key="1">
    <citation type="submission" date="2016-11" db="EMBL/GenBank/DDBJ databases">
        <authorList>
            <person name="Varghese N."/>
            <person name="Submissions S."/>
        </authorList>
    </citation>
    <scope>NUCLEOTIDE SEQUENCE [LARGE SCALE GENOMIC DNA]</scope>
    <source>
        <strain evidence="4">DSM 25330</strain>
    </source>
</reference>
<dbReference type="PROSITE" id="PS51257">
    <property type="entry name" value="PROKAR_LIPOPROTEIN"/>
    <property type="match status" value="1"/>
</dbReference>
<keyword evidence="1" id="KW-0732">Signal</keyword>
<accession>A0A1M5PA99</accession>
<evidence type="ECO:0000313" key="3">
    <source>
        <dbReference type="EMBL" id="SHG98754.1"/>
    </source>
</evidence>
<dbReference type="Proteomes" id="UP000184522">
    <property type="component" value="Unassembled WGS sequence"/>
</dbReference>
<dbReference type="Gene3D" id="2.60.40.3620">
    <property type="match status" value="1"/>
</dbReference>
<sequence length="395" mass="42992">MKKIKFILLTFIAVLSFTACEEDNELEFVAQEAQDLVFTNSFQAEYILIPQAANNLAERFTWSNADFDVPTNITYQLQKSITGDFSDAEVVGATSGNEIAITIGEMLSFAEEAGLDADPSTTDIPNTGAINFRLRAVVGDNGLESFSPASALTVVLPEDSGSAPAVCDFDQYFMVGAGVKFAGWDWGTPQAALCSGTNVYTVNVDLINNVDGDGNFRFFTTDNDWGSGINYPGFIDQGYTIDPMFEDAMDGDNNFLFTGPSGKYFLTIDANNLTITLDSPTPQGECDLDQYWAVGAGLTDAGWDWATPVQLMCEGDGVYAGWVNYTTDGDANFRFFTVNNDWGSGENYPSFADAGYTIDSKLENAEDGDLNFRFVGESGQYYTTIDTVNLTITLE</sequence>
<feature type="chain" id="PRO_5012319119" evidence="1">
    <location>
        <begin position="22"/>
        <end position="395"/>
    </location>
</feature>
<proteinExistence type="predicted"/>
<feature type="domain" description="SusE outer membrane protein" evidence="2">
    <location>
        <begin position="23"/>
        <end position="118"/>
    </location>
</feature>
<keyword evidence="4" id="KW-1185">Reference proteome</keyword>
<evidence type="ECO:0000313" key="4">
    <source>
        <dbReference type="Proteomes" id="UP000184522"/>
    </source>
</evidence>
<dbReference type="OrthoDB" id="975117at2"/>
<evidence type="ECO:0000259" key="2">
    <source>
        <dbReference type="Pfam" id="PF14292"/>
    </source>
</evidence>
<protein>
    <submittedName>
        <fullName evidence="3">SusE outer membrane protein</fullName>
    </submittedName>
</protein>
<name>A0A1M5PA99_9FLAO</name>
<dbReference type="STRING" id="1089305.SAMN05444148_1428"/>
<dbReference type="RefSeq" id="WP_073084697.1">
    <property type="nucleotide sequence ID" value="NZ_FQWS01000001.1"/>
</dbReference>